<proteinExistence type="predicted"/>
<dbReference type="WBParaSite" id="OFLC_0000478701-mRNA-1">
    <property type="protein sequence ID" value="OFLC_0000478701-mRNA-1"/>
    <property type="gene ID" value="OFLC_0000478701"/>
</dbReference>
<protein>
    <submittedName>
        <fullName evidence="3">Glycogen [starch] synthase</fullName>
    </submittedName>
</protein>
<dbReference type="STRING" id="387005.A0A183HBC6"/>
<keyword evidence="2" id="KW-1185">Reference proteome</keyword>
<dbReference type="AlphaFoldDB" id="A0A183HBC6"/>
<evidence type="ECO:0000313" key="2">
    <source>
        <dbReference type="Proteomes" id="UP000267606"/>
    </source>
</evidence>
<gene>
    <name evidence="1" type="ORF">OFLC_LOCUS4789</name>
</gene>
<reference evidence="1 2" key="2">
    <citation type="submission" date="2018-11" db="EMBL/GenBank/DDBJ databases">
        <authorList>
            <consortium name="Pathogen Informatics"/>
        </authorList>
    </citation>
    <scope>NUCLEOTIDE SEQUENCE [LARGE SCALE GENOMIC DNA]</scope>
</reference>
<dbReference type="Proteomes" id="UP000267606">
    <property type="component" value="Unassembled WGS sequence"/>
</dbReference>
<reference evidence="3" key="1">
    <citation type="submission" date="2016-06" db="UniProtKB">
        <authorList>
            <consortium name="WormBaseParasite"/>
        </authorList>
    </citation>
    <scope>IDENTIFICATION</scope>
</reference>
<dbReference type="Gene3D" id="3.40.50.2000">
    <property type="entry name" value="Glycogen Phosphorylase B"/>
    <property type="match status" value="1"/>
</dbReference>
<accession>A0A183HBC6</accession>
<dbReference type="EMBL" id="UZAJ01003816">
    <property type="protein sequence ID" value="VDO41044.1"/>
    <property type="molecule type" value="Genomic_DNA"/>
</dbReference>
<evidence type="ECO:0000313" key="3">
    <source>
        <dbReference type="WBParaSite" id="OFLC_0000478701-mRNA-1"/>
    </source>
</evidence>
<organism evidence="3">
    <name type="scientific">Onchocerca flexuosa</name>
    <dbReference type="NCBI Taxonomy" id="387005"/>
    <lineage>
        <taxon>Eukaryota</taxon>
        <taxon>Metazoa</taxon>
        <taxon>Ecdysozoa</taxon>
        <taxon>Nematoda</taxon>
        <taxon>Chromadorea</taxon>
        <taxon>Rhabditida</taxon>
        <taxon>Spirurina</taxon>
        <taxon>Spiruromorpha</taxon>
        <taxon>Filarioidea</taxon>
        <taxon>Onchocercidae</taxon>
        <taxon>Onchocerca</taxon>
    </lineage>
</organism>
<name>A0A183HBC6_9BILA</name>
<sequence>MTEQGHMLRSLSRSKIEMTLAGMNLDQSKLIRMDGGQTARREGRSVFECSWEVANKVWNSSTNPHKSAYTYRIKIKTFRY</sequence>
<evidence type="ECO:0000313" key="1">
    <source>
        <dbReference type="EMBL" id="VDO41044.1"/>
    </source>
</evidence>